<dbReference type="Proteomes" id="UP001287356">
    <property type="component" value="Unassembled WGS sequence"/>
</dbReference>
<evidence type="ECO:0000313" key="3">
    <source>
        <dbReference type="EMBL" id="KAK3383059.1"/>
    </source>
</evidence>
<keyword evidence="2" id="KW-0732">Signal</keyword>
<keyword evidence="4" id="KW-1185">Reference proteome</keyword>
<proteinExistence type="predicted"/>
<comment type="caution">
    <text evidence="3">The sequence shown here is derived from an EMBL/GenBank/DDBJ whole genome shotgun (WGS) entry which is preliminary data.</text>
</comment>
<dbReference type="EMBL" id="JAULSN010000001">
    <property type="protein sequence ID" value="KAK3383059.1"/>
    <property type="molecule type" value="Genomic_DNA"/>
</dbReference>
<sequence length="589" mass="61892">MLLLILIISILANTGVNAAPAPGVPVKNPWQAHGPGGSNNNNGQRRGVVAGVLEDVARFVQRHASLSSPPGAVLQPLLLNGDKNVLAARGAADNFTVTTTVFVVAPTPSSPASAAAPATTSSSSSSVAEGVSTLFFSTVTVTPTPAAPVTPAPFSTSAGPSTVTVVVPASSAADAPPLVLTTVFVTAPVPLLPSSLLSSSSSSSSPSDIPPEITVTVTASVPAALEGETVTISGADVVTTAVLGGPLSSGVLADVSLVTVTSTSSWTSVIVVPTVFGHADRQADLAQRRWWIGVPVSDVPKVSATAEATTVAFEPVQDARKTIVIDKAKREARLVPFRVETAKLLDSATLVLAARQPQDRVENKDDLAKPALAARYPQDRVNMADDWMKVALAGRETVEVKDGATPGLAARHPQDRVENKDQLLKPALAARYPQYRVNMADDWMKVAVAGQETVEVKDGATPVLAARQPQDRVENKDDLVKPALAARYPQDRAENKDDLLKPALATREMLSLSEEEPSGHRHKNKHLDRPALAAREALEVEHRPKLVLGAKDAVAVVKDVEKNVLNNRRDAQPDESMRYARETTADAAD</sequence>
<evidence type="ECO:0000313" key="4">
    <source>
        <dbReference type="Proteomes" id="UP001287356"/>
    </source>
</evidence>
<feature type="chain" id="PRO_5042004649" evidence="2">
    <location>
        <begin position="19"/>
        <end position="589"/>
    </location>
</feature>
<gene>
    <name evidence="3" type="ORF">B0T24DRAFT_687455</name>
</gene>
<accession>A0AAE0NKB2</accession>
<reference evidence="3" key="2">
    <citation type="submission" date="2023-06" db="EMBL/GenBank/DDBJ databases">
        <authorList>
            <consortium name="Lawrence Berkeley National Laboratory"/>
            <person name="Haridas S."/>
            <person name="Hensen N."/>
            <person name="Bonometti L."/>
            <person name="Westerberg I."/>
            <person name="Brannstrom I.O."/>
            <person name="Guillou S."/>
            <person name="Cros-Aarteil S."/>
            <person name="Calhoun S."/>
            <person name="Kuo A."/>
            <person name="Mondo S."/>
            <person name="Pangilinan J."/>
            <person name="Riley R."/>
            <person name="Labutti K."/>
            <person name="Andreopoulos B."/>
            <person name="Lipzen A."/>
            <person name="Chen C."/>
            <person name="Yanf M."/>
            <person name="Daum C."/>
            <person name="Ng V."/>
            <person name="Clum A."/>
            <person name="Steindorff A."/>
            <person name="Ohm R."/>
            <person name="Martin F."/>
            <person name="Silar P."/>
            <person name="Natvig D."/>
            <person name="Lalanne C."/>
            <person name="Gautier V."/>
            <person name="Ament-Velasquez S.L."/>
            <person name="Kruys A."/>
            <person name="Hutchinson M.I."/>
            <person name="Powell A.J."/>
            <person name="Barry K."/>
            <person name="Miller A.N."/>
            <person name="Grigoriev I.V."/>
            <person name="Debuchy R."/>
            <person name="Gladieux P."/>
            <person name="Thoren M.H."/>
            <person name="Johannesson H."/>
        </authorList>
    </citation>
    <scope>NUCLEOTIDE SEQUENCE</scope>
    <source>
        <strain evidence="3">CBS 958.72</strain>
    </source>
</reference>
<protein>
    <submittedName>
        <fullName evidence="3">Uncharacterized protein</fullName>
    </submittedName>
</protein>
<evidence type="ECO:0000256" key="1">
    <source>
        <dbReference type="SAM" id="MobiDB-lite"/>
    </source>
</evidence>
<dbReference type="AlphaFoldDB" id="A0AAE0NKB2"/>
<feature type="signal peptide" evidence="2">
    <location>
        <begin position="1"/>
        <end position="18"/>
    </location>
</feature>
<name>A0AAE0NKB2_9PEZI</name>
<reference evidence="3" key="1">
    <citation type="journal article" date="2023" name="Mol. Phylogenet. Evol.">
        <title>Genome-scale phylogeny and comparative genomics of the fungal order Sordariales.</title>
        <authorList>
            <person name="Hensen N."/>
            <person name="Bonometti L."/>
            <person name="Westerberg I."/>
            <person name="Brannstrom I.O."/>
            <person name="Guillou S."/>
            <person name="Cros-Aarteil S."/>
            <person name="Calhoun S."/>
            <person name="Haridas S."/>
            <person name="Kuo A."/>
            <person name="Mondo S."/>
            <person name="Pangilinan J."/>
            <person name="Riley R."/>
            <person name="LaButti K."/>
            <person name="Andreopoulos B."/>
            <person name="Lipzen A."/>
            <person name="Chen C."/>
            <person name="Yan M."/>
            <person name="Daum C."/>
            <person name="Ng V."/>
            <person name="Clum A."/>
            <person name="Steindorff A."/>
            <person name="Ohm R.A."/>
            <person name="Martin F."/>
            <person name="Silar P."/>
            <person name="Natvig D.O."/>
            <person name="Lalanne C."/>
            <person name="Gautier V."/>
            <person name="Ament-Velasquez S.L."/>
            <person name="Kruys A."/>
            <person name="Hutchinson M.I."/>
            <person name="Powell A.J."/>
            <person name="Barry K."/>
            <person name="Miller A.N."/>
            <person name="Grigoriev I.V."/>
            <person name="Debuchy R."/>
            <person name="Gladieux P."/>
            <person name="Hiltunen Thoren M."/>
            <person name="Johannesson H."/>
        </authorList>
    </citation>
    <scope>NUCLEOTIDE SEQUENCE</scope>
    <source>
        <strain evidence="3">CBS 958.72</strain>
    </source>
</reference>
<evidence type="ECO:0000256" key="2">
    <source>
        <dbReference type="SAM" id="SignalP"/>
    </source>
</evidence>
<organism evidence="3 4">
    <name type="scientific">Lasiosphaeria ovina</name>
    <dbReference type="NCBI Taxonomy" id="92902"/>
    <lineage>
        <taxon>Eukaryota</taxon>
        <taxon>Fungi</taxon>
        <taxon>Dikarya</taxon>
        <taxon>Ascomycota</taxon>
        <taxon>Pezizomycotina</taxon>
        <taxon>Sordariomycetes</taxon>
        <taxon>Sordariomycetidae</taxon>
        <taxon>Sordariales</taxon>
        <taxon>Lasiosphaeriaceae</taxon>
        <taxon>Lasiosphaeria</taxon>
    </lineage>
</organism>
<feature type="region of interest" description="Disordered" evidence="1">
    <location>
        <begin position="563"/>
        <end position="589"/>
    </location>
</feature>